<comment type="subcellular location">
    <subcellularLocation>
        <location evidence="1">Membrane</location>
    </subcellularLocation>
</comment>
<feature type="domain" description="PKD" evidence="6">
    <location>
        <begin position="695"/>
        <end position="743"/>
    </location>
</feature>
<evidence type="ECO:0000256" key="4">
    <source>
        <dbReference type="ARBA" id="ARBA00022989"/>
    </source>
</evidence>
<accession>A0A8X6HJP3</accession>
<evidence type="ECO:0000313" key="9">
    <source>
        <dbReference type="Proteomes" id="UP000887116"/>
    </source>
</evidence>
<dbReference type="EMBL" id="BMAO01031525">
    <property type="protein sequence ID" value="GFQ75707.1"/>
    <property type="molecule type" value="Genomic_DNA"/>
</dbReference>
<dbReference type="SMART" id="SM00321">
    <property type="entry name" value="WSC"/>
    <property type="match status" value="1"/>
</dbReference>
<gene>
    <name evidence="8" type="primary">Pkd1l2_0</name>
    <name evidence="8" type="ORF">TNCT_419001</name>
</gene>
<dbReference type="InterPro" id="IPR002859">
    <property type="entry name" value="PKD/REJ-like"/>
</dbReference>
<comment type="caution">
    <text evidence="8">The sequence shown here is derived from an EMBL/GenBank/DDBJ whole genome shotgun (WGS) entry which is preliminary data.</text>
</comment>
<dbReference type="PANTHER" id="PTHR46730:SF1">
    <property type="entry name" value="PLAT DOMAIN-CONTAINING PROTEIN"/>
    <property type="match status" value="1"/>
</dbReference>
<dbReference type="Proteomes" id="UP000887116">
    <property type="component" value="Unassembled WGS sequence"/>
</dbReference>
<dbReference type="OrthoDB" id="6435556at2759"/>
<keyword evidence="2" id="KW-0812">Transmembrane</keyword>
<sequence length="1833" mass="207119">MWDYDSLEFRVSPGGYSVDMLTQDQCKQLCAEEKFVYIGLVAGTYCLCGNDVSGFENADSSLCNVYCSGNSEEICGSNDTNVIYTMEAAYIGTVDNVSLVIDDQIFFTNEAVKIEAIVEASMKTTVTLQFGDGSKYMLSEEPYSIAKYYQIPGAYTVLVSVQDITKVNPEIFTEAVVIVEEQKTKFKVECPIVAELETQSNCTLMFISGSSVMINFRMNDDEEISPDIEIPDPIYKNVGQPVPPNINETVVSLLAEEVHLTYVQVKFKGQLLGFEYYVMEKGKLELLVLSPKCDSDSFCEDSLECSSSCNLWNIRKCDDDKPLCSYISKCVDMENLPECNKNSDREMNYVTKYSFETEESDVGYKYFSVLDEDVNYDVSPGDIFGFKSDGSSSLWYRNASASEIENGIEDTSNGEGLGVLHYLQAILVEPANVSLVYTYNKTGNYSVYVSLKDLKSEYSEVTYLPVQIPVSVVYLEINQVNILVGKEVSACMKANGSNLNLYWDYFGKEEQEEFDGPVPEEGIFKNITCSSSGDYILNVNISNLWNSESASVEFHCFESIGRDWSFNSNSPKSTPPGEVVFNLKFDGSKLPASVSYVINFGDRCGNDATEITSENDEWKTSFSHIYENDGNFTAVVNISNPVDFEVFELMIQIYEKMSNLSVTPFFVMSGSYPDDKSELKGKNKTDAPKDAILYFENNITGHVTLYRMQFSDGSYNEDSSDNIISHSFPEIGKWTITFTAGNSEVDEYSNEVKLLVRILNDVSDVGFNASTTDTEVDETVEFEIKVHELDDYTCLMFDGGDDSRLFGFGNKDVCTLYYDEGQFKFVKKTSGSTSRKKRGASKAEWKEDNIISILYNYAFGGDFPATVDVFNSVSRLKKNLTISVSDGDYKTPLIWIDKNSSDIENPIECQRGYDCRYETTAVFRNNESYLASHRWTAYSIDSSGKEEEIDITDLKTHNCSAIRIVKRFLPIGLYKLKYTLTVYAEDEKDKEEESNEEKEEYDNYYYRANQNSDDEEDLSILYENSTILGRRSVISYLKIIPTPLIPMLINGGASYITRGFGQTIFLEPTIYTEDPDFPEDQNYEVSWFCIRSEKNESLTELGKYEYDCGNPSKPITDRSNINKEDDKGGCFGKGPGLIEIGSGDYELNSNTFWTWGVTYKLSAVIKKDEKVTEGQLLIKILEERPPSLRVMCEKRIACFPDLQGLYINPNSWIPLKVECIQDCGNGSLQYEWNVYASNLKTWEKTPLKNWENHVKLDFDRMGLNQSLYTENPDVNVFLVEVTGLISDSNVPSGISSLFLIINHPPENGKCSINASSGMALLDFFMIEFSGWEDEEEHEIEDYSIYVKYNNETLRLSYGMKRKVLVVLPFGDLEIWCSIQDHLGAVTMYSSANFSTGLPTEEELEEYDYHRYFDKALAEGKMALASQIIIAKNSILMEYRRLRNRHGDFDDVSEYAIDVRWHEYLELDGIDSSYYTPQARDEIREELREVMEQQMDRDAEVKNREITRLLRLPMEALPDAEIFGGALSAVADNGPTDLSGKLKIMRGMENMFQIINITDTPHPEDKKVVFSQFGNLADTIAGSLAESNIGGNFLPGEIKRAEEELDYNATEPNYFIFYVEGNRTEVRMHLRERAVEAAKEDQSSEAKEMVIKIKDMISTIQQSCMEEIMVGPEPFYTESRSGFQMTFFKNYVSNLSDEVIQQGSSTISLPDLCTVLNDSCEGNNLAIGIQEAVTILFRAPVLRIPVLFRAPVLRIPVLFRAPVLRIPVLFRAPVLRIPVVFRAPVLRIPVSFGFQCSGFQFRFGLHSRSGPAVSSSGFLSGTVSLLCVFIYSPA</sequence>
<protein>
    <submittedName>
        <fullName evidence="8">Polycystic kidney disease protein 1-like 2</fullName>
    </submittedName>
</protein>
<keyword evidence="5" id="KW-0472">Membrane</keyword>
<evidence type="ECO:0000256" key="5">
    <source>
        <dbReference type="ARBA" id="ARBA00023136"/>
    </source>
</evidence>
<name>A0A8X6HJP3_TRICU</name>
<keyword evidence="9" id="KW-1185">Reference proteome</keyword>
<dbReference type="PROSITE" id="PS51212">
    <property type="entry name" value="WSC"/>
    <property type="match status" value="1"/>
</dbReference>
<feature type="domain" description="WSC" evidence="7">
    <location>
        <begin position="1"/>
        <end position="87"/>
    </location>
</feature>
<dbReference type="InterPro" id="IPR002889">
    <property type="entry name" value="WSC_carb-bd"/>
</dbReference>
<dbReference type="PANTHER" id="PTHR46730">
    <property type="entry name" value="POLYCYSTIN-1"/>
    <property type="match status" value="1"/>
</dbReference>
<evidence type="ECO:0000256" key="3">
    <source>
        <dbReference type="ARBA" id="ARBA00022737"/>
    </source>
</evidence>
<dbReference type="GO" id="GO:0006816">
    <property type="term" value="P:calcium ion transport"/>
    <property type="evidence" value="ECO:0007669"/>
    <property type="project" value="TreeGrafter"/>
</dbReference>
<dbReference type="InterPro" id="IPR035986">
    <property type="entry name" value="PKD_dom_sf"/>
</dbReference>
<keyword evidence="4" id="KW-1133">Transmembrane helix</keyword>
<evidence type="ECO:0000256" key="2">
    <source>
        <dbReference type="ARBA" id="ARBA00022692"/>
    </source>
</evidence>
<dbReference type="GO" id="GO:0005886">
    <property type="term" value="C:plasma membrane"/>
    <property type="evidence" value="ECO:0007669"/>
    <property type="project" value="TreeGrafter"/>
</dbReference>
<organism evidence="8 9">
    <name type="scientific">Trichonephila clavata</name>
    <name type="common">Joro spider</name>
    <name type="synonym">Nephila clavata</name>
    <dbReference type="NCBI Taxonomy" id="2740835"/>
    <lineage>
        <taxon>Eukaryota</taxon>
        <taxon>Metazoa</taxon>
        <taxon>Ecdysozoa</taxon>
        <taxon>Arthropoda</taxon>
        <taxon>Chelicerata</taxon>
        <taxon>Arachnida</taxon>
        <taxon>Araneae</taxon>
        <taxon>Araneomorphae</taxon>
        <taxon>Entelegynae</taxon>
        <taxon>Araneoidea</taxon>
        <taxon>Nephilidae</taxon>
        <taxon>Trichonephila</taxon>
    </lineage>
</organism>
<reference evidence="8" key="1">
    <citation type="submission" date="2020-07" db="EMBL/GenBank/DDBJ databases">
        <title>Multicomponent nature underlies the extraordinary mechanical properties of spider dragline silk.</title>
        <authorList>
            <person name="Kono N."/>
            <person name="Nakamura H."/>
            <person name="Mori M."/>
            <person name="Yoshida Y."/>
            <person name="Ohtoshi R."/>
            <person name="Malay A.D."/>
            <person name="Moran D.A.P."/>
            <person name="Tomita M."/>
            <person name="Numata K."/>
            <person name="Arakawa K."/>
        </authorList>
    </citation>
    <scope>NUCLEOTIDE SEQUENCE</scope>
</reference>
<evidence type="ECO:0000259" key="7">
    <source>
        <dbReference type="PROSITE" id="PS51212"/>
    </source>
</evidence>
<dbReference type="Pfam" id="PF02010">
    <property type="entry name" value="REJ"/>
    <property type="match status" value="1"/>
</dbReference>
<dbReference type="Pfam" id="PF01822">
    <property type="entry name" value="WSC"/>
    <property type="match status" value="1"/>
</dbReference>
<dbReference type="GO" id="GO:0005261">
    <property type="term" value="F:monoatomic cation channel activity"/>
    <property type="evidence" value="ECO:0007669"/>
    <property type="project" value="TreeGrafter"/>
</dbReference>
<dbReference type="SUPFAM" id="SSF49299">
    <property type="entry name" value="PKD domain"/>
    <property type="match status" value="3"/>
</dbReference>
<evidence type="ECO:0000256" key="1">
    <source>
        <dbReference type="ARBA" id="ARBA00004370"/>
    </source>
</evidence>
<proteinExistence type="predicted"/>
<dbReference type="PROSITE" id="PS50093">
    <property type="entry name" value="PKD"/>
    <property type="match status" value="1"/>
</dbReference>
<dbReference type="InterPro" id="IPR000601">
    <property type="entry name" value="PKD_dom"/>
</dbReference>
<evidence type="ECO:0000259" key="6">
    <source>
        <dbReference type="PROSITE" id="PS50093"/>
    </source>
</evidence>
<evidence type="ECO:0000313" key="8">
    <source>
        <dbReference type="EMBL" id="GFQ75707.1"/>
    </source>
</evidence>
<keyword evidence="3" id="KW-0677">Repeat</keyword>